<gene>
    <name evidence="3" type="ORF">ACFPOB_25365</name>
</gene>
<comment type="caution">
    <text evidence="3">The sequence shown here is derived from an EMBL/GenBank/DDBJ whole genome shotgun (WGS) entry which is preliminary data.</text>
</comment>
<accession>A0ABW0IXU0</accession>
<evidence type="ECO:0000313" key="4">
    <source>
        <dbReference type="Proteomes" id="UP001596053"/>
    </source>
</evidence>
<feature type="region of interest" description="Disordered" evidence="1">
    <location>
        <begin position="76"/>
        <end position="122"/>
    </location>
</feature>
<reference evidence="4" key="1">
    <citation type="journal article" date="2019" name="Int. J. Syst. Evol. Microbiol.">
        <title>The Global Catalogue of Microorganisms (GCM) 10K type strain sequencing project: providing services to taxonomists for standard genome sequencing and annotation.</title>
        <authorList>
            <consortium name="The Broad Institute Genomics Platform"/>
            <consortium name="The Broad Institute Genome Sequencing Center for Infectious Disease"/>
            <person name="Wu L."/>
            <person name="Ma J."/>
        </authorList>
    </citation>
    <scope>NUCLEOTIDE SEQUENCE [LARGE SCALE GENOMIC DNA]</scope>
    <source>
        <strain evidence="4">NCAIM B.01391</strain>
    </source>
</reference>
<organism evidence="3 4">
    <name type="scientific">Bosea eneae</name>
    <dbReference type="NCBI Taxonomy" id="151454"/>
    <lineage>
        <taxon>Bacteria</taxon>
        <taxon>Pseudomonadati</taxon>
        <taxon>Pseudomonadota</taxon>
        <taxon>Alphaproteobacteria</taxon>
        <taxon>Hyphomicrobiales</taxon>
        <taxon>Boseaceae</taxon>
        <taxon>Bosea</taxon>
    </lineage>
</organism>
<keyword evidence="4" id="KW-1185">Reference proteome</keyword>
<dbReference type="Proteomes" id="UP001596053">
    <property type="component" value="Unassembled WGS sequence"/>
</dbReference>
<feature type="compositionally biased region" description="Low complexity" evidence="1">
    <location>
        <begin position="1"/>
        <end position="17"/>
    </location>
</feature>
<dbReference type="Pfam" id="PF20109">
    <property type="entry name" value="Trans_reg_dom"/>
    <property type="match status" value="1"/>
</dbReference>
<proteinExistence type="predicted"/>
<evidence type="ECO:0000313" key="3">
    <source>
        <dbReference type="EMBL" id="MFC5422892.1"/>
    </source>
</evidence>
<dbReference type="RefSeq" id="WP_377801115.1">
    <property type="nucleotide sequence ID" value="NZ_JBHSLW010000052.1"/>
</dbReference>
<feature type="compositionally biased region" description="Basic residues" evidence="1">
    <location>
        <begin position="76"/>
        <end position="90"/>
    </location>
</feature>
<protein>
    <submittedName>
        <fullName evidence="3">Transcriptional regulator domain-containing protein</fullName>
    </submittedName>
</protein>
<evidence type="ECO:0000256" key="1">
    <source>
        <dbReference type="SAM" id="MobiDB-lite"/>
    </source>
</evidence>
<feature type="region of interest" description="Disordered" evidence="1">
    <location>
        <begin position="1"/>
        <end position="22"/>
    </location>
</feature>
<dbReference type="EMBL" id="JBHSLW010000052">
    <property type="protein sequence ID" value="MFC5422892.1"/>
    <property type="molecule type" value="Genomic_DNA"/>
</dbReference>
<evidence type="ECO:0000259" key="2">
    <source>
        <dbReference type="Pfam" id="PF20109"/>
    </source>
</evidence>
<dbReference type="InterPro" id="IPR045465">
    <property type="entry name" value="Trans_reg_dom"/>
</dbReference>
<sequence length="122" mass="13594">MRGIAPVAARRSPSVSSRDWRSESAYEELNTASLRDLAWEYLRRNPDYVRDHAEAMAARSDAAAAATAQTWGLRFRRRSAPSRKQRRRVLVRPVDPGDRGDEDPGGSDERRWTTAGLAVAAG</sequence>
<name>A0ABW0IXU0_9HYPH</name>
<feature type="domain" description="Transcriptional regulator-like" evidence="2">
    <location>
        <begin position="19"/>
        <end position="76"/>
    </location>
</feature>